<dbReference type="Proteomes" id="UP001141806">
    <property type="component" value="Unassembled WGS sequence"/>
</dbReference>
<keyword evidence="1" id="KW-0862">Zinc</keyword>
<keyword evidence="1" id="KW-0805">Transcription regulation</keyword>
<keyword evidence="1" id="KW-0804">Transcription</keyword>
<dbReference type="Pfam" id="PF12165">
    <property type="entry name" value="Alfin"/>
    <property type="match status" value="1"/>
</dbReference>
<dbReference type="GO" id="GO:0005634">
    <property type="term" value="C:nucleus"/>
    <property type="evidence" value="ECO:0007669"/>
    <property type="project" value="UniProtKB-SubCell"/>
</dbReference>
<evidence type="ECO:0000313" key="3">
    <source>
        <dbReference type="EMBL" id="KAJ4979619.1"/>
    </source>
</evidence>
<protein>
    <recommendedName>
        <fullName evidence="1">PHD finger protein ALFIN-LIKE</fullName>
    </recommendedName>
</protein>
<dbReference type="PANTHER" id="PTHR12321:SF39">
    <property type="entry name" value="PHD FINGER PROTEIN ALFIN-LIKE 2"/>
    <property type="match status" value="1"/>
</dbReference>
<dbReference type="EMBL" id="JAMYWD010000002">
    <property type="protein sequence ID" value="KAJ4979619.1"/>
    <property type="molecule type" value="Genomic_DNA"/>
</dbReference>
<proteinExistence type="inferred from homology"/>
<gene>
    <name evidence="3" type="ORF">NE237_010399</name>
</gene>
<dbReference type="GO" id="GO:0003712">
    <property type="term" value="F:transcription coregulator activity"/>
    <property type="evidence" value="ECO:0007669"/>
    <property type="project" value="TreeGrafter"/>
</dbReference>
<comment type="similarity">
    <text evidence="1">Belongs to the Alfin family.</text>
</comment>
<organism evidence="3 4">
    <name type="scientific">Protea cynaroides</name>
    <dbReference type="NCBI Taxonomy" id="273540"/>
    <lineage>
        <taxon>Eukaryota</taxon>
        <taxon>Viridiplantae</taxon>
        <taxon>Streptophyta</taxon>
        <taxon>Embryophyta</taxon>
        <taxon>Tracheophyta</taxon>
        <taxon>Spermatophyta</taxon>
        <taxon>Magnoliopsida</taxon>
        <taxon>Proteales</taxon>
        <taxon>Proteaceae</taxon>
        <taxon>Protea</taxon>
    </lineage>
</organism>
<keyword evidence="1" id="KW-0156">Chromatin regulator</keyword>
<comment type="domain">
    <text evidence="1">The PHD-type zinc finger mediates the binding to H3K4me3.</text>
</comment>
<keyword evidence="1" id="KW-0863">Zinc-finger</keyword>
<reference evidence="3" key="1">
    <citation type="journal article" date="2023" name="Plant J.">
        <title>The genome of the king protea, Protea cynaroides.</title>
        <authorList>
            <person name="Chang J."/>
            <person name="Duong T.A."/>
            <person name="Schoeman C."/>
            <person name="Ma X."/>
            <person name="Roodt D."/>
            <person name="Barker N."/>
            <person name="Li Z."/>
            <person name="Van de Peer Y."/>
            <person name="Mizrachi E."/>
        </authorList>
    </citation>
    <scope>NUCLEOTIDE SEQUENCE</scope>
    <source>
        <tissue evidence="3">Young leaves</tissue>
    </source>
</reference>
<keyword evidence="1" id="KW-0539">Nucleus</keyword>
<name>A0A9Q0R1J1_9MAGN</name>
<dbReference type="GO" id="GO:0006325">
    <property type="term" value="P:chromatin organization"/>
    <property type="evidence" value="ECO:0007669"/>
    <property type="project" value="UniProtKB-UniRule"/>
</dbReference>
<comment type="subcellular location">
    <subcellularLocation>
        <location evidence="1">Nucleus</location>
    </subcellularLocation>
</comment>
<dbReference type="GO" id="GO:0008270">
    <property type="term" value="F:zinc ion binding"/>
    <property type="evidence" value="ECO:0007669"/>
    <property type="project" value="UniProtKB-KW"/>
</dbReference>
<sequence>MASVDEIFKDYGARRTEIIRFLTYDVNEFYALSDAEKEDLCLLGHPNESWEVTLPAEEVPPELPEPALGINFARGGINPKDWLSWFLSVAFYFGGRLNRNERLNSTSGNDRTFCKFPESSYHLKGWSPHSHC</sequence>
<keyword evidence="1" id="KW-0479">Metal-binding</keyword>
<evidence type="ECO:0000259" key="2">
    <source>
        <dbReference type="Pfam" id="PF12165"/>
    </source>
</evidence>
<dbReference type="AlphaFoldDB" id="A0A9Q0R1J1"/>
<feature type="domain" description="Alfin N-terminal" evidence="2">
    <location>
        <begin position="3"/>
        <end position="103"/>
    </location>
</feature>
<dbReference type="InterPro" id="IPR021998">
    <property type="entry name" value="Alfin_N"/>
</dbReference>
<dbReference type="OrthoDB" id="436852at2759"/>
<evidence type="ECO:0000313" key="4">
    <source>
        <dbReference type="Proteomes" id="UP001141806"/>
    </source>
</evidence>
<keyword evidence="4" id="KW-1185">Reference proteome</keyword>
<evidence type="ECO:0000256" key="1">
    <source>
        <dbReference type="RuleBase" id="RU369089"/>
    </source>
</evidence>
<comment type="function">
    <text evidence="1">Histone-binding component that specifically recognizes H3 tails trimethylated on 'Lys-4' (H3K4me3), which mark transcription start sites of virtually all active genes.</text>
</comment>
<dbReference type="GO" id="GO:0000976">
    <property type="term" value="F:transcription cis-regulatory region binding"/>
    <property type="evidence" value="ECO:0007669"/>
    <property type="project" value="TreeGrafter"/>
</dbReference>
<dbReference type="InterPro" id="IPR045104">
    <property type="entry name" value="Alfin"/>
</dbReference>
<dbReference type="GO" id="GO:0006355">
    <property type="term" value="P:regulation of DNA-templated transcription"/>
    <property type="evidence" value="ECO:0007669"/>
    <property type="project" value="UniProtKB-UniRule"/>
</dbReference>
<dbReference type="GO" id="GO:0042393">
    <property type="term" value="F:histone binding"/>
    <property type="evidence" value="ECO:0007669"/>
    <property type="project" value="UniProtKB-UniRule"/>
</dbReference>
<comment type="caution">
    <text evidence="3">The sequence shown here is derived from an EMBL/GenBank/DDBJ whole genome shotgun (WGS) entry which is preliminary data.</text>
</comment>
<accession>A0A9Q0R1J1</accession>
<comment type="subunit">
    <text evidence="1">Interacts with H3K4me3 and to a lesser extent with H3K4me2.</text>
</comment>
<dbReference type="PANTHER" id="PTHR12321">
    <property type="entry name" value="CPG BINDING PROTEIN"/>
    <property type="match status" value="1"/>
</dbReference>